<dbReference type="GeneID" id="106012911"/>
<gene>
    <name evidence="3" type="primary">LOC106012911</name>
</gene>
<dbReference type="RefSeq" id="XP_012942669.1">
    <property type="nucleotide sequence ID" value="XM_013087215.2"/>
</dbReference>
<feature type="compositionally biased region" description="Low complexity" evidence="1">
    <location>
        <begin position="62"/>
        <end position="73"/>
    </location>
</feature>
<name>A0ABM1A855_APLCA</name>
<protein>
    <submittedName>
        <fullName evidence="3">Uncharacterized protein LOC106012911</fullName>
    </submittedName>
</protein>
<dbReference type="Proteomes" id="UP000694888">
    <property type="component" value="Unplaced"/>
</dbReference>
<reference evidence="3" key="1">
    <citation type="submission" date="2025-08" db="UniProtKB">
        <authorList>
            <consortium name="RefSeq"/>
        </authorList>
    </citation>
    <scope>IDENTIFICATION</scope>
</reference>
<accession>A0ABM1A855</accession>
<proteinExistence type="predicted"/>
<keyword evidence="2" id="KW-1185">Reference proteome</keyword>
<feature type="region of interest" description="Disordered" evidence="1">
    <location>
        <begin position="57"/>
        <end position="100"/>
    </location>
</feature>
<sequence length="164" mass="17065">MGILVQKAGFCSLVDQAETCFRDGVSKTPGCGLTDVQLMGRLVGAYFHPFRSLRQCPTGAKSSSTPSVTSGPTKAQTTTGTQKPEVAGDNMDSGALPVTPIPRNVTTPGKQTEANNIAAKGVSPSKMAMSSAGDMDSGALPATPKPWWTQLYAVCLVALVLSCW</sequence>
<evidence type="ECO:0000313" key="3">
    <source>
        <dbReference type="RefSeq" id="XP_012942669.1"/>
    </source>
</evidence>
<organism evidence="2 3">
    <name type="scientific">Aplysia californica</name>
    <name type="common">California sea hare</name>
    <dbReference type="NCBI Taxonomy" id="6500"/>
    <lineage>
        <taxon>Eukaryota</taxon>
        <taxon>Metazoa</taxon>
        <taxon>Spiralia</taxon>
        <taxon>Lophotrochozoa</taxon>
        <taxon>Mollusca</taxon>
        <taxon>Gastropoda</taxon>
        <taxon>Heterobranchia</taxon>
        <taxon>Euthyneura</taxon>
        <taxon>Tectipleura</taxon>
        <taxon>Aplysiida</taxon>
        <taxon>Aplysioidea</taxon>
        <taxon>Aplysiidae</taxon>
        <taxon>Aplysia</taxon>
    </lineage>
</organism>
<evidence type="ECO:0000256" key="1">
    <source>
        <dbReference type="SAM" id="MobiDB-lite"/>
    </source>
</evidence>
<evidence type="ECO:0000313" key="2">
    <source>
        <dbReference type="Proteomes" id="UP000694888"/>
    </source>
</evidence>